<evidence type="ECO:0000256" key="1">
    <source>
        <dbReference type="ARBA" id="ARBA00001971"/>
    </source>
</evidence>
<dbReference type="InterPro" id="IPR001128">
    <property type="entry name" value="Cyt_P450"/>
</dbReference>
<dbReference type="GO" id="GO:0020037">
    <property type="term" value="F:heme binding"/>
    <property type="evidence" value="ECO:0007669"/>
    <property type="project" value="InterPro"/>
</dbReference>
<keyword evidence="7" id="KW-0560">Oxidoreductase</keyword>
<keyword evidence="4" id="KW-0444">Lipid biosynthesis</keyword>
<keyword evidence="5 8" id="KW-0479">Metal-binding</keyword>
<name>A0A2S4KZB6_9HYPO</name>
<comment type="caution">
    <text evidence="9">The sequence shown here is derived from an EMBL/GenBank/DDBJ whole genome shotgun (WGS) entry which is preliminary data.</text>
</comment>
<evidence type="ECO:0000256" key="4">
    <source>
        <dbReference type="ARBA" id="ARBA00022516"/>
    </source>
</evidence>
<evidence type="ECO:0000313" key="10">
    <source>
        <dbReference type="Proteomes" id="UP000237481"/>
    </source>
</evidence>
<evidence type="ECO:0008006" key="11">
    <source>
        <dbReference type="Google" id="ProtNLM"/>
    </source>
</evidence>
<dbReference type="InterPro" id="IPR002403">
    <property type="entry name" value="Cyt_P450_E_grp-IV"/>
</dbReference>
<comment type="similarity">
    <text evidence="3">Belongs to the cytochrome P450 family.</text>
</comment>
<dbReference type="STRING" id="94208.A0A2S4KZB6"/>
<dbReference type="PRINTS" id="PR00465">
    <property type="entry name" value="EP450IV"/>
</dbReference>
<organism evidence="9 10">
    <name type="scientific">Tolypocladium paradoxum</name>
    <dbReference type="NCBI Taxonomy" id="94208"/>
    <lineage>
        <taxon>Eukaryota</taxon>
        <taxon>Fungi</taxon>
        <taxon>Dikarya</taxon>
        <taxon>Ascomycota</taxon>
        <taxon>Pezizomycotina</taxon>
        <taxon>Sordariomycetes</taxon>
        <taxon>Hypocreomycetidae</taxon>
        <taxon>Hypocreales</taxon>
        <taxon>Ophiocordycipitaceae</taxon>
        <taxon>Tolypocladium</taxon>
    </lineage>
</organism>
<evidence type="ECO:0000256" key="7">
    <source>
        <dbReference type="ARBA" id="ARBA00023033"/>
    </source>
</evidence>
<dbReference type="OrthoDB" id="3366823at2759"/>
<keyword evidence="8" id="KW-0349">Heme</keyword>
<accession>A0A2S4KZB6</accession>
<reference evidence="9 10" key="1">
    <citation type="submission" date="2018-01" db="EMBL/GenBank/DDBJ databases">
        <title>Harnessing the power of phylogenomics to disentangle the directionality and signatures of interkingdom host jumping in the parasitic fungal genus Tolypocladium.</title>
        <authorList>
            <person name="Quandt C.A."/>
            <person name="Patterson W."/>
            <person name="Spatafora J.W."/>
        </authorList>
    </citation>
    <scope>NUCLEOTIDE SEQUENCE [LARGE SCALE GENOMIC DNA]</scope>
    <source>
        <strain evidence="9 10">NRBC 100945</strain>
    </source>
</reference>
<dbReference type="PANTHER" id="PTHR24306">
    <property type="match status" value="1"/>
</dbReference>
<evidence type="ECO:0000256" key="5">
    <source>
        <dbReference type="ARBA" id="ARBA00022723"/>
    </source>
</evidence>
<keyword evidence="10" id="KW-1185">Reference proteome</keyword>
<dbReference type="CDD" id="cd11040">
    <property type="entry name" value="CYP7_CYP8-like"/>
    <property type="match status" value="1"/>
</dbReference>
<dbReference type="Gene3D" id="1.10.630.10">
    <property type="entry name" value="Cytochrome P450"/>
    <property type="match status" value="1"/>
</dbReference>
<protein>
    <recommendedName>
        <fullName evidence="11">25-hydroxycholesterol 7-alpha-hydroxylase</fullName>
    </recommendedName>
</protein>
<dbReference type="Pfam" id="PF00067">
    <property type="entry name" value="p450"/>
    <property type="match status" value="1"/>
</dbReference>
<dbReference type="GO" id="GO:0005789">
    <property type="term" value="C:endoplasmic reticulum membrane"/>
    <property type="evidence" value="ECO:0007669"/>
    <property type="project" value="UniProtKB-SubCell"/>
</dbReference>
<evidence type="ECO:0000313" key="9">
    <source>
        <dbReference type="EMBL" id="POR35532.1"/>
    </source>
</evidence>
<sequence length="579" mass="65306">METQDTAPGGGQGIITSCLQQPAALAVVATVLAIVVITRVLCRASPSPSDGKQAPPRVPFWLPFFGHAPQMLVNTEGFLARLRDRYYPEGAFSLCLFGKLHHFVHAPALANSLLSRPRTSAEGVSGSLLTSNFSFSKKDLEQYAAVSQEAKTQFKYLHSEPGLSELVDATVTQVARNIADFVTFNSYPADQMDWERLAGAEVVQGPKGESFVEADLMALAKNFIAKTANCALYGTDFVENFPDMWQLMWTFDEAFLLLAAKVPGWIPWPKLQRARNARRRMLSYTYEFNVAMDKHLEGQDAGIEWQDLDNVSAVVKARIETFRNHGLSLQARAGCDLGLCWAMNSNANQLISWMLFELYRDAVLLEQVREEVAPYVQAVQPQNDFGEAIWLAPTMEKLDLDGLFTKCPLLKAAYLETLRVYTGVWTLRWLTEDVVLDDRAKTEPYLLRKGTYAHVPQDMHQFDPEYFPNPKEWHHGRHLKEQVDENGRRSLVADMGTIRPYGGGPGMCKGRAFAQRQMLLYSAIIATFYDMQPPNGQSWEEPKTYKLAATRHPKKDIKVWIRRRVLPKMTETRANICTA</sequence>
<feature type="binding site" description="axial binding residue" evidence="8">
    <location>
        <position position="508"/>
    </location>
    <ligand>
        <name>heme</name>
        <dbReference type="ChEBI" id="CHEBI:30413"/>
    </ligand>
    <ligandPart>
        <name>Fe</name>
        <dbReference type="ChEBI" id="CHEBI:18248"/>
    </ligandPart>
</feature>
<dbReference type="Proteomes" id="UP000237481">
    <property type="component" value="Unassembled WGS sequence"/>
</dbReference>
<comment type="cofactor">
    <cofactor evidence="1 8">
        <name>heme</name>
        <dbReference type="ChEBI" id="CHEBI:30413"/>
    </cofactor>
</comment>
<gene>
    <name evidence="9" type="ORF">TPAR_04236</name>
</gene>
<dbReference type="GO" id="GO:0005506">
    <property type="term" value="F:iron ion binding"/>
    <property type="evidence" value="ECO:0007669"/>
    <property type="project" value="InterPro"/>
</dbReference>
<keyword evidence="7" id="KW-0503">Monooxygenase</keyword>
<proteinExistence type="inferred from homology"/>
<dbReference type="GO" id="GO:0004497">
    <property type="term" value="F:monooxygenase activity"/>
    <property type="evidence" value="ECO:0007669"/>
    <property type="project" value="UniProtKB-KW"/>
</dbReference>
<dbReference type="AlphaFoldDB" id="A0A2S4KZB6"/>
<evidence type="ECO:0000256" key="8">
    <source>
        <dbReference type="PIRSR" id="PIRSR602403-1"/>
    </source>
</evidence>
<dbReference type="InterPro" id="IPR036396">
    <property type="entry name" value="Cyt_P450_sf"/>
</dbReference>
<keyword evidence="6 8" id="KW-0408">Iron</keyword>
<dbReference type="SUPFAM" id="SSF48264">
    <property type="entry name" value="Cytochrome P450"/>
    <property type="match status" value="1"/>
</dbReference>
<evidence type="ECO:0000256" key="2">
    <source>
        <dbReference type="ARBA" id="ARBA00004389"/>
    </source>
</evidence>
<evidence type="ECO:0000256" key="3">
    <source>
        <dbReference type="ARBA" id="ARBA00010617"/>
    </source>
</evidence>
<keyword evidence="4" id="KW-0443">Lipid metabolism</keyword>
<dbReference type="EMBL" id="PKSG01000434">
    <property type="protein sequence ID" value="POR35532.1"/>
    <property type="molecule type" value="Genomic_DNA"/>
</dbReference>
<dbReference type="PANTHER" id="PTHR24306:SF7">
    <property type="entry name" value="AHBB"/>
    <property type="match status" value="1"/>
</dbReference>
<evidence type="ECO:0000256" key="6">
    <source>
        <dbReference type="ARBA" id="ARBA00023004"/>
    </source>
</evidence>
<comment type="subcellular location">
    <subcellularLocation>
        <location evidence="2">Endoplasmic reticulum membrane</location>
        <topology evidence="2">Single-pass membrane protein</topology>
    </subcellularLocation>
</comment>
<dbReference type="GO" id="GO:0016705">
    <property type="term" value="F:oxidoreductase activity, acting on paired donors, with incorporation or reduction of molecular oxygen"/>
    <property type="evidence" value="ECO:0007669"/>
    <property type="project" value="InterPro"/>
</dbReference>